<evidence type="ECO:0000256" key="8">
    <source>
        <dbReference type="SAM" id="SignalP"/>
    </source>
</evidence>
<protein>
    <submittedName>
        <fullName evidence="9">Interferon a3-like</fullName>
    </submittedName>
</protein>
<comment type="subcellular location">
    <subcellularLocation>
        <location evidence="1">Secreted</location>
    </subcellularLocation>
</comment>
<dbReference type="GO" id="GO:0005125">
    <property type="term" value="F:cytokine activity"/>
    <property type="evidence" value="ECO:0007669"/>
    <property type="project" value="UniProtKB-KW"/>
</dbReference>
<dbReference type="GO" id="GO:0051607">
    <property type="term" value="P:defense response to virus"/>
    <property type="evidence" value="ECO:0007669"/>
    <property type="project" value="UniProtKB-KW"/>
</dbReference>
<comment type="similarity">
    <text evidence="2">Belongs to the alpha/beta interferon family.</text>
</comment>
<evidence type="ECO:0000313" key="9">
    <source>
        <dbReference type="Ensembl" id="ENSFHEP00000009933.1"/>
    </source>
</evidence>
<evidence type="ECO:0000256" key="3">
    <source>
        <dbReference type="ARBA" id="ARBA00022514"/>
    </source>
</evidence>
<reference evidence="9" key="1">
    <citation type="submission" date="2025-08" db="UniProtKB">
        <authorList>
            <consortium name="Ensembl"/>
        </authorList>
    </citation>
    <scope>IDENTIFICATION</scope>
</reference>
<name>A0A3Q2T643_FUNHE</name>
<dbReference type="PANTHER" id="PTHR11691:SF73">
    <property type="entry name" value="INTERFERON BETA"/>
    <property type="match status" value="1"/>
</dbReference>
<dbReference type="SUPFAM" id="SSF47266">
    <property type="entry name" value="4-helical cytokines"/>
    <property type="match status" value="1"/>
</dbReference>
<dbReference type="InterPro" id="IPR000471">
    <property type="entry name" value="Interferon_alpha/beta/delta"/>
</dbReference>
<reference evidence="9" key="2">
    <citation type="submission" date="2025-09" db="UniProtKB">
        <authorList>
            <consortium name="Ensembl"/>
        </authorList>
    </citation>
    <scope>IDENTIFICATION</scope>
</reference>
<dbReference type="PROSITE" id="PS51257">
    <property type="entry name" value="PROKAR_LIPOPROTEIN"/>
    <property type="match status" value="1"/>
</dbReference>
<organism evidence="9 10">
    <name type="scientific">Fundulus heteroclitus</name>
    <name type="common">Killifish</name>
    <name type="synonym">Mummichog</name>
    <dbReference type="NCBI Taxonomy" id="8078"/>
    <lineage>
        <taxon>Eukaryota</taxon>
        <taxon>Metazoa</taxon>
        <taxon>Chordata</taxon>
        <taxon>Craniata</taxon>
        <taxon>Vertebrata</taxon>
        <taxon>Euteleostomi</taxon>
        <taxon>Actinopterygii</taxon>
        <taxon>Neopterygii</taxon>
        <taxon>Teleostei</taxon>
        <taxon>Neoteleostei</taxon>
        <taxon>Acanthomorphata</taxon>
        <taxon>Ovalentaria</taxon>
        <taxon>Atherinomorphae</taxon>
        <taxon>Cyprinodontiformes</taxon>
        <taxon>Fundulidae</taxon>
        <taxon>Fundulus</taxon>
    </lineage>
</organism>
<keyword evidence="5 8" id="KW-0732">Signal</keyword>
<keyword evidence="10" id="KW-1185">Reference proteome</keyword>
<evidence type="ECO:0000256" key="2">
    <source>
        <dbReference type="ARBA" id="ARBA00011033"/>
    </source>
</evidence>
<dbReference type="GO" id="GO:0005126">
    <property type="term" value="F:cytokine receptor binding"/>
    <property type="evidence" value="ECO:0007669"/>
    <property type="project" value="InterPro"/>
</dbReference>
<evidence type="ECO:0000313" key="10">
    <source>
        <dbReference type="Proteomes" id="UP000265000"/>
    </source>
</evidence>
<evidence type="ECO:0000256" key="4">
    <source>
        <dbReference type="ARBA" id="ARBA00022525"/>
    </source>
</evidence>
<sequence length="173" mass="20247">MLSRIFFACALLALFCACSPLSWWWMDHKFRQYSENSLNLLDMMAYHHVSQDAEVNTEPFPHHLYNQASRASAEVKLAFTVQILREVSALFEEDDSSSSWQEITVDHFLNIVNKQADELQLCVSTSDRQIFNMFDLLIPPQGHRIEAWERIRREVKDHLIRVDRLVSSLFTSN</sequence>
<keyword evidence="6" id="KW-0051">Antiviral defense</keyword>
<accession>A0A3Q2T643</accession>
<dbReference type="Pfam" id="PF00143">
    <property type="entry name" value="Interferon"/>
    <property type="match status" value="1"/>
</dbReference>
<dbReference type="GO" id="GO:0005615">
    <property type="term" value="C:extracellular space"/>
    <property type="evidence" value="ECO:0007669"/>
    <property type="project" value="UniProtKB-KW"/>
</dbReference>
<dbReference type="GO" id="GO:0043330">
    <property type="term" value="P:response to exogenous dsRNA"/>
    <property type="evidence" value="ECO:0007669"/>
    <property type="project" value="TreeGrafter"/>
</dbReference>
<dbReference type="Proteomes" id="UP000265000">
    <property type="component" value="Unplaced"/>
</dbReference>
<feature type="chain" id="PRO_5018594862" evidence="8">
    <location>
        <begin position="19"/>
        <end position="173"/>
    </location>
</feature>
<dbReference type="InterPro" id="IPR009079">
    <property type="entry name" value="4_helix_cytokine-like_core"/>
</dbReference>
<dbReference type="GO" id="GO:0006955">
    <property type="term" value="P:immune response"/>
    <property type="evidence" value="ECO:0007669"/>
    <property type="project" value="UniProtKB-ARBA"/>
</dbReference>
<feature type="signal peptide" evidence="8">
    <location>
        <begin position="1"/>
        <end position="18"/>
    </location>
</feature>
<dbReference type="Ensembl" id="ENSFHET00000016491.1">
    <property type="protein sequence ID" value="ENSFHEP00000009933.1"/>
    <property type="gene ID" value="ENSFHEG00000011410.1"/>
</dbReference>
<evidence type="ECO:0000256" key="5">
    <source>
        <dbReference type="ARBA" id="ARBA00022729"/>
    </source>
</evidence>
<dbReference type="AlphaFoldDB" id="A0A3Q2T643"/>
<keyword evidence="7" id="KW-1015">Disulfide bond</keyword>
<keyword evidence="4" id="KW-0964">Secreted</keyword>
<keyword evidence="3" id="KW-0202">Cytokine</keyword>
<proteinExistence type="inferred from homology"/>
<dbReference type="Gene3D" id="1.20.1250.10">
    <property type="match status" value="1"/>
</dbReference>
<dbReference type="GeneTree" id="ENSGT00510000050089"/>
<evidence type="ECO:0000256" key="6">
    <source>
        <dbReference type="ARBA" id="ARBA00023118"/>
    </source>
</evidence>
<dbReference type="PANTHER" id="PTHR11691">
    <property type="entry name" value="TYPE I INTERFERON"/>
    <property type="match status" value="1"/>
</dbReference>
<evidence type="ECO:0000256" key="7">
    <source>
        <dbReference type="ARBA" id="ARBA00023157"/>
    </source>
</evidence>
<evidence type="ECO:0000256" key="1">
    <source>
        <dbReference type="ARBA" id="ARBA00004613"/>
    </source>
</evidence>